<accession>A0A1B6F960</accession>
<organism evidence="1">
    <name type="scientific">Cuerna arida</name>
    <dbReference type="NCBI Taxonomy" id="1464854"/>
    <lineage>
        <taxon>Eukaryota</taxon>
        <taxon>Metazoa</taxon>
        <taxon>Ecdysozoa</taxon>
        <taxon>Arthropoda</taxon>
        <taxon>Hexapoda</taxon>
        <taxon>Insecta</taxon>
        <taxon>Pterygota</taxon>
        <taxon>Neoptera</taxon>
        <taxon>Paraneoptera</taxon>
        <taxon>Hemiptera</taxon>
        <taxon>Auchenorrhyncha</taxon>
        <taxon>Membracoidea</taxon>
        <taxon>Cicadellidae</taxon>
        <taxon>Cicadellinae</taxon>
        <taxon>Proconiini</taxon>
        <taxon>Cuerna</taxon>
    </lineage>
</organism>
<feature type="non-terminal residue" evidence="1">
    <location>
        <position position="1"/>
    </location>
</feature>
<gene>
    <name evidence="1" type="ORF">g.820</name>
</gene>
<dbReference type="EMBL" id="GECZ01022997">
    <property type="protein sequence ID" value="JAS46772.1"/>
    <property type="molecule type" value="Transcribed_RNA"/>
</dbReference>
<sequence>AERALVSADAAKHFEKLKIGSNIGSSDSDTTLDEHMSFLETEEQLLELNMFAAVRLTDFSAQVADKLTTALTWKLTPLMFKKNPLIIEVIEKLSTERTHVDVVRPARALLNKIKNLFEVPKGQTFKEYFAFEVEDLIRRTKNMSPFDVLMMTKEPDEEPETSSEEEETNEDNIIQHSEESDDENDSDEEVPAADGGYWEDAMRANDDNSAISDDIWDNSNFPIIVEGEDNDGEGSRATHESNILESQFNVEPLMLNSINGMLLVMEFPTCIVYSFFEYI</sequence>
<dbReference type="InterPro" id="IPR035441">
    <property type="entry name" value="TFIIS/LEDGF_dom_sf"/>
</dbReference>
<proteinExistence type="predicted"/>
<reference evidence="1" key="1">
    <citation type="submission" date="2015-11" db="EMBL/GenBank/DDBJ databases">
        <title>De novo transcriptome assembly of four potential Pierce s Disease insect vectors from Arizona vineyards.</title>
        <authorList>
            <person name="Tassone E.E."/>
        </authorList>
    </citation>
    <scope>NUCLEOTIDE SEQUENCE</scope>
</reference>
<dbReference type="Gene3D" id="1.20.930.10">
    <property type="entry name" value="Conserved domain common to transcription factors TFIIS, elongin A, CRSP70"/>
    <property type="match status" value="1"/>
</dbReference>
<name>A0A1B6F960_9HEMI</name>
<evidence type="ECO:0000313" key="1">
    <source>
        <dbReference type="EMBL" id="JAS46772.1"/>
    </source>
</evidence>
<dbReference type="AlphaFoldDB" id="A0A1B6F960"/>
<protein>
    <submittedName>
        <fullName evidence="1">Uncharacterized protein</fullName>
    </submittedName>
</protein>